<comment type="function">
    <text evidence="8">Catalyzes the complex heterocyclic radical-mediated conversion of 6-carboxy-5,6,7,8-tetrahydropterin (CPH4) to 7-carboxy-7-deazaguanine (CDG), a step common to the biosynthetic pathways of all 7-deazapurine-containing compounds.</text>
</comment>
<dbReference type="EMBL" id="DYUB01000233">
    <property type="protein sequence ID" value="HJG96921.1"/>
    <property type="molecule type" value="Genomic_DNA"/>
</dbReference>
<evidence type="ECO:0000256" key="2">
    <source>
        <dbReference type="ARBA" id="ARBA00022691"/>
    </source>
</evidence>
<keyword evidence="5 8" id="KW-0408">Iron</keyword>
<gene>
    <name evidence="8" type="primary">queE</name>
    <name evidence="10" type="ORF">K8V90_07475</name>
</gene>
<dbReference type="GO" id="GO:0016840">
    <property type="term" value="F:carbon-nitrogen lyase activity"/>
    <property type="evidence" value="ECO:0007669"/>
    <property type="project" value="UniProtKB-UniRule"/>
</dbReference>
<comment type="pathway">
    <text evidence="8">Purine metabolism; 7-cyano-7-deazaguanine biosynthesis.</text>
</comment>
<comment type="cofactor">
    <cofactor evidence="8">
        <name>Mg(2+)</name>
        <dbReference type="ChEBI" id="CHEBI:18420"/>
    </cofactor>
</comment>
<feature type="binding site" evidence="8">
    <location>
        <position position="49"/>
    </location>
    <ligand>
        <name>[4Fe-4S] cluster</name>
        <dbReference type="ChEBI" id="CHEBI:49883"/>
        <note>4Fe-4S-S-AdoMet</note>
    </ligand>
</feature>
<feature type="domain" description="Radical SAM core" evidence="9">
    <location>
        <begin position="36"/>
        <end position="248"/>
    </location>
</feature>
<evidence type="ECO:0000256" key="7">
    <source>
        <dbReference type="ARBA" id="ARBA00023239"/>
    </source>
</evidence>
<keyword evidence="7 8" id="KW-0456">Lyase</keyword>
<feature type="binding site" evidence="8">
    <location>
        <position position="53"/>
    </location>
    <ligand>
        <name>[4Fe-4S] cluster</name>
        <dbReference type="ChEBI" id="CHEBI:49883"/>
        <note>4Fe-4S-S-AdoMet</note>
    </ligand>
</feature>
<dbReference type="EC" id="4.3.99.3" evidence="8"/>
<sequence>MSKIKMFEDRIMRNDINEVVVPVIEHFVSLNGEGLESGKPVMFIRLAGCNLRCDFGNGGCDTCESLLFPQDRPIVDYEYYSARQLANIVKDYKLKRVCLTGGEPLAREGIGEFIHELAHYLGDEVRIEIETNGSISLLNVFRFVDRPKNVSLTVDYKPKSSKMNGHMMLSNWRYMDERDSIKFVVSNEEEMEDARNMILKFKPIANIIFSPMYDRVDMEELWKFCHREDNIELDIKLQLQIHKFFFPADKKGV</sequence>
<evidence type="ECO:0000256" key="8">
    <source>
        <dbReference type="HAMAP-Rule" id="MF_00917"/>
    </source>
</evidence>
<feature type="binding site" evidence="8">
    <location>
        <position position="102"/>
    </location>
    <ligand>
        <name>S-adenosyl-L-methionine</name>
        <dbReference type="ChEBI" id="CHEBI:59789"/>
    </ligand>
</feature>
<dbReference type="PANTHER" id="PTHR42836">
    <property type="entry name" value="7-CARBOXY-7-DEAZAGUANINE SYNTHASE"/>
    <property type="match status" value="1"/>
</dbReference>
<dbReference type="SUPFAM" id="SSF102114">
    <property type="entry name" value="Radical SAM enzymes"/>
    <property type="match status" value="1"/>
</dbReference>
<evidence type="ECO:0000256" key="6">
    <source>
        <dbReference type="ARBA" id="ARBA00023014"/>
    </source>
</evidence>
<keyword evidence="6 8" id="KW-0411">Iron-sulfur</keyword>
<dbReference type="GO" id="GO:1904047">
    <property type="term" value="F:S-adenosyl-L-methionine binding"/>
    <property type="evidence" value="ECO:0007669"/>
    <property type="project" value="UniProtKB-UniRule"/>
</dbReference>
<feature type="binding site" evidence="8">
    <location>
        <position position="100"/>
    </location>
    <ligand>
        <name>substrate</name>
    </ligand>
</feature>
<keyword evidence="2 8" id="KW-0949">S-adenosyl-L-methionine</keyword>
<comment type="cofactor">
    <cofactor evidence="8">
        <name>S-adenosyl-L-methionine</name>
        <dbReference type="ChEBI" id="CHEBI:59789"/>
    </cofactor>
    <text evidence="8">Binds 1 S-adenosyl-L-methionine per subunit.</text>
</comment>
<dbReference type="GO" id="GO:0000287">
    <property type="term" value="F:magnesium ion binding"/>
    <property type="evidence" value="ECO:0007669"/>
    <property type="project" value="UniProtKB-UniRule"/>
</dbReference>
<organism evidence="10 11">
    <name type="scientific">Romboutsia timonensis</name>
    <dbReference type="NCBI Taxonomy" id="1776391"/>
    <lineage>
        <taxon>Bacteria</taxon>
        <taxon>Bacillati</taxon>
        <taxon>Bacillota</taxon>
        <taxon>Clostridia</taxon>
        <taxon>Peptostreptococcales</taxon>
        <taxon>Peptostreptococcaceae</taxon>
        <taxon>Romboutsia</taxon>
    </lineage>
</organism>
<evidence type="ECO:0000259" key="9">
    <source>
        <dbReference type="PROSITE" id="PS51918"/>
    </source>
</evidence>
<dbReference type="InterPro" id="IPR013785">
    <property type="entry name" value="Aldolase_TIM"/>
</dbReference>
<comment type="cofactor">
    <cofactor evidence="8">
        <name>[4Fe-4S] cluster</name>
        <dbReference type="ChEBI" id="CHEBI:49883"/>
    </cofactor>
    <text evidence="8">Binds 1 [4Fe-4S] cluster. The cluster is coordinated with 3 cysteines and an exchangeable S-adenosyl-L-methionine.</text>
</comment>
<comment type="similarity">
    <text evidence="8">Belongs to the radical SAM superfamily. 7-carboxy-7-deazaguanine synthase family.</text>
</comment>
<feature type="binding site" evidence="8">
    <location>
        <position position="62"/>
    </location>
    <ligand>
        <name>Mg(2+)</name>
        <dbReference type="ChEBI" id="CHEBI:18420"/>
    </ligand>
</feature>
<dbReference type="InterPro" id="IPR058240">
    <property type="entry name" value="rSAM_sf"/>
</dbReference>
<dbReference type="InterPro" id="IPR024924">
    <property type="entry name" value="7-CO-7-deazaguanine_synth-like"/>
</dbReference>
<dbReference type="Proteomes" id="UP000776700">
    <property type="component" value="Unassembled WGS sequence"/>
</dbReference>
<dbReference type="PROSITE" id="PS51918">
    <property type="entry name" value="RADICAL_SAM"/>
    <property type="match status" value="1"/>
</dbReference>
<evidence type="ECO:0000313" key="11">
    <source>
        <dbReference type="Proteomes" id="UP000776700"/>
    </source>
</evidence>
<evidence type="ECO:0000256" key="4">
    <source>
        <dbReference type="ARBA" id="ARBA00022842"/>
    </source>
</evidence>
<keyword evidence="8" id="KW-0671">Queuosine biosynthesis</keyword>
<reference evidence="10" key="1">
    <citation type="journal article" date="2021" name="PeerJ">
        <title>Extensive microbial diversity within the chicken gut microbiome revealed by metagenomics and culture.</title>
        <authorList>
            <person name="Gilroy R."/>
            <person name="Ravi A."/>
            <person name="Getino M."/>
            <person name="Pursley I."/>
            <person name="Horton D.L."/>
            <person name="Alikhan N.F."/>
            <person name="Baker D."/>
            <person name="Gharbi K."/>
            <person name="Hall N."/>
            <person name="Watson M."/>
            <person name="Adriaenssens E.M."/>
            <person name="Foster-Nyarko E."/>
            <person name="Jarju S."/>
            <person name="Secka A."/>
            <person name="Antonio M."/>
            <person name="Oren A."/>
            <person name="Chaudhuri R.R."/>
            <person name="La Ragione R."/>
            <person name="Hildebrand F."/>
            <person name="Pallen M.J."/>
        </authorList>
    </citation>
    <scope>NUCLEOTIDE SEQUENCE</scope>
    <source>
        <strain evidence="10">1277</strain>
    </source>
</reference>
<keyword evidence="3 8" id="KW-0479">Metal-binding</keyword>
<evidence type="ECO:0000313" key="10">
    <source>
        <dbReference type="EMBL" id="HJG96921.1"/>
    </source>
</evidence>
<dbReference type="InterPro" id="IPR007197">
    <property type="entry name" value="rSAM"/>
</dbReference>
<keyword evidence="1 8" id="KW-0004">4Fe-4S</keyword>
<protein>
    <recommendedName>
        <fullName evidence="8">7-carboxy-7-deazaguanine synthase</fullName>
        <shortName evidence="8">CDG synthase</shortName>
        <ecNumber evidence="8">4.3.99.3</ecNumber>
    </recommendedName>
    <alternativeName>
        <fullName evidence="8">Queuosine biosynthesis protein QueE</fullName>
    </alternativeName>
</protein>
<dbReference type="HAMAP" id="MF_00917">
    <property type="entry name" value="QueE"/>
    <property type="match status" value="1"/>
</dbReference>
<evidence type="ECO:0000256" key="5">
    <source>
        <dbReference type="ARBA" id="ARBA00023004"/>
    </source>
</evidence>
<proteinExistence type="inferred from homology"/>
<dbReference type="AlphaFoldDB" id="A0A921N0X1"/>
<dbReference type="PANTHER" id="PTHR42836:SF1">
    <property type="entry name" value="7-CARBOXY-7-DEAZAGUANINE SYNTHASE"/>
    <property type="match status" value="1"/>
</dbReference>
<dbReference type="GO" id="GO:0051539">
    <property type="term" value="F:4 iron, 4 sulfur cluster binding"/>
    <property type="evidence" value="ECO:0007669"/>
    <property type="project" value="UniProtKB-UniRule"/>
</dbReference>
<dbReference type="PIRSF" id="PIRSF000370">
    <property type="entry name" value="QueE"/>
    <property type="match status" value="1"/>
</dbReference>
<name>A0A921N0X1_9FIRM</name>
<comment type="caution">
    <text evidence="8">Lacks conserved residue(s) required for the propagation of feature annotation.</text>
</comment>
<dbReference type="Gene3D" id="3.20.20.70">
    <property type="entry name" value="Aldolase class I"/>
    <property type="match status" value="1"/>
</dbReference>
<comment type="catalytic activity">
    <reaction evidence="8">
        <text>6-carboxy-5,6,7,8-tetrahydropterin + H(+) = 7-carboxy-7-carbaguanine + NH4(+)</text>
        <dbReference type="Rhea" id="RHEA:27974"/>
        <dbReference type="ChEBI" id="CHEBI:15378"/>
        <dbReference type="ChEBI" id="CHEBI:28938"/>
        <dbReference type="ChEBI" id="CHEBI:61032"/>
        <dbReference type="ChEBI" id="CHEBI:61036"/>
        <dbReference type="EC" id="4.3.99.3"/>
    </reaction>
</comment>
<comment type="subunit">
    <text evidence="8">Homodimer.</text>
</comment>
<keyword evidence="4 8" id="KW-0460">Magnesium</keyword>
<feature type="binding site" evidence="8">
    <location>
        <begin position="30"/>
        <end position="32"/>
    </location>
    <ligand>
        <name>substrate</name>
    </ligand>
</feature>
<feature type="binding site" evidence="8">
    <location>
        <position position="60"/>
    </location>
    <ligand>
        <name>[4Fe-4S] cluster</name>
        <dbReference type="ChEBI" id="CHEBI:49883"/>
        <note>4Fe-4S-S-AdoMet</note>
    </ligand>
</feature>
<feature type="binding site" evidence="8">
    <location>
        <position position="45"/>
    </location>
    <ligand>
        <name>substrate</name>
    </ligand>
</feature>
<evidence type="ECO:0000256" key="1">
    <source>
        <dbReference type="ARBA" id="ARBA00022485"/>
    </source>
</evidence>
<comment type="caution">
    <text evidence="10">The sequence shown here is derived from an EMBL/GenBank/DDBJ whole genome shotgun (WGS) entry which is preliminary data.</text>
</comment>
<dbReference type="Pfam" id="PF04055">
    <property type="entry name" value="Radical_SAM"/>
    <property type="match status" value="1"/>
</dbReference>
<dbReference type="GO" id="GO:0008616">
    <property type="term" value="P:tRNA queuosine(34) biosynthetic process"/>
    <property type="evidence" value="ECO:0007669"/>
    <property type="project" value="UniProtKB-UniRule"/>
</dbReference>
<reference evidence="10" key="2">
    <citation type="submission" date="2021-09" db="EMBL/GenBank/DDBJ databases">
        <authorList>
            <person name="Gilroy R."/>
        </authorList>
    </citation>
    <scope>NUCLEOTIDE SEQUENCE</scope>
    <source>
        <strain evidence="10">1277</strain>
    </source>
</reference>
<evidence type="ECO:0000256" key="3">
    <source>
        <dbReference type="ARBA" id="ARBA00022723"/>
    </source>
</evidence>
<dbReference type="CDD" id="cd01335">
    <property type="entry name" value="Radical_SAM"/>
    <property type="match status" value="1"/>
</dbReference>
<accession>A0A921N0X1</accession>